<evidence type="ECO:0000256" key="1">
    <source>
        <dbReference type="ARBA" id="ARBA00001974"/>
    </source>
</evidence>
<dbReference type="AlphaFoldDB" id="A4BKB7"/>
<evidence type="ECO:0000256" key="3">
    <source>
        <dbReference type="ARBA" id="ARBA00022630"/>
    </source>
</evidence>
<protein>
    <submittedName>
        <fullName evidence="9">Glucose-methanol-choline oxidoreductase</fullName>
    </submittedName>
</protein>
<evidence type="ECO:0000256" key="2">
    <source>
        <dbReference type="ARBA" id="ARBA00010790"/>
    </source>
</evidence>
<reference evidence="9 10" key="1">
    <citation type="submission" date="2006-02" db="EMBL/GenBank/DDBJ databases">
        <authorList>
            <person name="Pinhassi J."/>
            <person name="Pedros-Alio C."/>
            <person name="Ferriera S."/>
            <person name="Johnson J."/>
            <person name="Kravitz S."/>
            <person name="Halpern A."/>
            <person name="Remington K."/>
            <person name="Beeson K."/>
            <person name="Tran B."/>
            <person name="Rogers Y.-H."/>
            <person name="Friedman R."/>
            <person name="Venter J.C."/>
        </authorList>
    </citation>
    <scope>NUCLEOTIDE SEQUENCE [LARGE SCALE GENOMIC DNA]</scope>
    <source>
        <strain evidence="9 10">MED297</strain>
    </source>
</reference>
<keyword evidence="10" id="KW-1185">Reference proteome</keyword>
<dbReference type="PROSITE" id="PS00623">
    <property type="entry name" value="GMC_OXRED_1"/>
    <property type="match status" value="1"/>
</dbReference>
<dbReference type="InterPro" id="IPR000172">
    <property type="entry name" value="GMC_OxRdtase_N"/>
</dbReference>
<dbReference type="PIRSF" id="PIRSF000137">
    <property type="entry name" value="Alcohol_oxidase"/>
    <property type="match status" value="1"/>
</dbReference>
<dbReference type="RefSeq" id="WP_008044379.1">
    <property type="nucleotide sequence ID" value="NZ_CH724151.1"/>
</dbReference>
<organism evidence="9 10">
    <name type="scientific">Reinekea blandensis MED297</name>
    <dbReference type="NCBI Taxonomy" id="314283"/>
    <lineage>
        <taxon>Bacteria</taxon>
        <taxon>Pseudomonadati</taxon>
        <taxon>Pseudomonadota</taxon>
        <taxon>Gammaproteobacteria</taxon>
        <taxon>Oceanospirillales</taxon>
        <taxon>Saccharospirillaceae</taxon>
        <taxon>Reinekea</taxon>
    </lineage>
</organism>
<dbReference type="Gene3D" id="3.50.50.60">
    <property type="entry name" value="FAD/NAD(P)-binding domain"/>
    <property type="match status" value="1"/>
</dbReference>
<dbReference type="SUPFAM" id="SSF51905">
    <property type="entry name" value="FAD/NAD(P)-binding domain"/>
    <property type="match status" value="1"/>
</dbReference>
<evidence type="ECO:0000256" key="5">
    <source>
        <dbReference type="PIRSR" id="PIRSR000137-2"/>
    </source>
</evidence>
<evidence type="ECO:0000259" key="8">
    <source>
        <dbReference type="PROSITE" id="PS00624"/>
    </source>
</evidence>
<dbReference type="EMBL" id="AAOE01000043">
    <property type="protein sequence ID" value="EAR07422.1"/>
    <property type="molecule type" value="Genomic_DNA"/>
</dbReference>
<dbReference type="Pfam" id="PF00732">
    <property type="entry name" value="GMC_oxred_N"/>
    <property type="match status" value="1"/>
</dbReference>
<evidence type="ECO:0000313" key="10">
    <source>
        <dbReference type="Proteomes" id="UP000005953"/>
    </source>
</evidence>
<dbReference type="PROSITE" id="PS00624">
    <property type="entry name" value="GMC_OXRED_2"/>
    <property type="match status" value="1"/>
</dbReference>
<dbReference type="SUPFAM" id="SSF54373">
    <property type="entry name" value="FAD-linked reductases, C-terminal domain"/>
    <property type="match status" value="1"/>
</dbReference>
<comment type="similarity">
    <text evidence="2 6">Belongs to the GMC oxidoreductase family.</text>
</comment>
<evidence type="ECO:0000259" key="7">
    <source>
        <dbReference type="PROSITE" id="PS00623"/>
    </source>
</evidence>
<dbReference type="GO" id="GO:0016614">
    <property type="term" value="F:oxidoreductase activity, acting on CH-OH group of donors"/>
    <property type="evidence" value="ECO:0007669"/>
    <property type="project" value="InterPro"/>
</dbReference>
<dbReference type="InterPro" id="IPR036188">
    <property type="entry name" value="FAD/NAD-bd_sf"/>
</dbReference>
<dbReference type="OrthoDB" id="9785276at2"/>
<evidence type="ECO:0000256" key="4">
    <source>
        <dbReference type="ARBA" id="ARBA00022827"/>
    </source>
</evidence>
<comment type="caution">
    <text evidence="9">The sequence shown here is derived from an EMBL/GenBank/DDBJ whole genome shotgun (WGS) entry which is preliminary data.</text>
</comment>
<name>A4BKB7_9GAMM</name>
<sequence>MEFDYVIVGGGSAGAVLANRLSEDPQVTVALLENGVDDRSPAIHTPFGMITTVPTHYLNYAYQTVPQPGLLYRRGYQPRGKTLGGSSAINAMVYVRGHPGDYDDWAAMGNPGWSWADVLPYFIRSENNERLGAPWHGQNGPLSVTDLRSPSAAREAFIAGAREAGFPISEDFNDGENQEGVGAYQVTQVDGRRCSSARAYLTPVRQRENLAVFTRTKALRLIMAGKLCKGVETLRRERRQRFTARREVLLCAGAFNSPQILMHSGIGPAEHLQENHIPVVHNLEGVGQNLQDHPDFVTTYRSRRRDVLGPSPTGIWHLARDAWRFSRGGDGGLMHTNGAEGGGFLKTDPHLARPDVQLHYVVGILRDHARSLSPHHGVSLHTCILRPKSVGWVKVSGPNPLDAPLIHPNFLHHPDDLENLLKAIRLSQRIMQAPSMSAYAEEETHPVLHLPDEELRTVIRERTDTVYHPIGTCRMGSDDRAVVDSELRVRGIGQLRVIDASVMPTLIGGNTNAPTMMIAEKAADLIKAAQQEDRLAV</sequence>
<dbReference type="GO" id="GO:0050660">
    <property type="term" value="F:flavin adenine dinucleotide binding"/>
    <property type="evidence" value="ECO:0007669"/>
    <property type="project" value="InterPro"/>
</dbReference>
<comment type="cofactor">
    <cofactor evidence="1 5">
        <name>FAD</name>
        <dbReference type="ChEBI" id="CHEBI:57692"/>
    </cofactor>
</comment>
<dbReference type="InterPro" id="IPR007867">
    <property type="entry name" value="GMC_OxRtase_C"/>
</dbReference>
<feature type="domain" description="Glucose-methanol-choline oxidoreductase N-terminal" evidence="7">
    <location>
        <begin position="80"/>
        <end position="103"/>
    </location>
</feature>
<dbReference type="PANTHER" id="PTHR11552:SF147">
    <property type="entry name" value="CHOLINE DEHYDROGENASE, MITOCHONDRIAL"/>
    <property type="match status" value="1"/>
</dbReference>
<accession>A4BKB7</accession>
<dbReference type="STRING" id="314283.MED297_19022"/>
<proteinExistence type="inferred from homology"/>
<feature type="binding site" evidence="5">
    <location>
        <begin position="90"/>
        <end position="93"/>
    </location>
    <ligand>
        <name>FAD</name>
        <dbReference type="ChEBI" id="CHEBI:57692"/>
    </ligand>
</feature>
<gene>
    <name evidence="9" type="ORF">MED297_19022</name>
</gene>
<dbReference type="Pfam" id="PF05199">
    <property type="entry name" value="GMC_oxred_C"/>
    <property type="match status" value="1"/>
</dbReference>
<keyword evidence="4 5" id="KW-0274">FAD</keyword>
<dbReference type="PANTHER" id="PTHR11552">
    <property type="entry name" value="GLUCOSE-METHANOL-CHOLINE GMC OXIDOREDUCTASE"/>
    <property type="match status" value="1"/>
</dbReference>
<dbReference type="Proteomes" id="UP000005953">
    <property type="component" value="Unassembled WGS sequence"/>
</dbReference>
<dbReference type="Gene3D" id="3.30.560.10">
    <property type="entry name" value="Glucose Oxidase, domain 3"/>
    <property type="match status" value="1"/>
</dbReference>
<evidence type="ECO:0000256" key="6">
    <source>
        <dbReference type="RuleBase" id="RU003968"/>
    </source>
</evidence>
<dbReference type="HOGENOM" id="CLU_002865_7_2_6"/>
<evidence type="ECO:0000313" key="9">
    <source>
        <dbReference type="EMBL" id="EAR07422.1"/>
    </source>
</evidence>
<dbReference type="InterPro" id="IPR012132">
    <property type="entry name" value="GMC_OxRdtase"/>
</dbReference>
<feature type="domain" description="Glucose-methanol-choline oxidoreductase N-terminal" evidence="8">
    <location>
        <begin position="253"/>
        <end position="267"/>
    </location>
</feature>
<keyword evidence="3 6" id="KW-0285">Flavoprotein</keyword>